<dbReference type="OrthoDB" id="1749473at2759"/>
<dbReference type="GO" id="GO:0003729">
    <property type="term" value="F:mRNA binding"/>
    <property type="evidence" value="ECO:0007669"/>
    <property type="project" value="InterPro"/>
</dbReference>
<evidence type="ECO:0000256" key="1">
    <source>
        <dbReference type="ARBA" id="ARBA00022884"/>
    </source>
</evidence>
<dbReference type="PANTHER" id="PTHR47640">
    <property type="entry name" value="TRNA SELENOCYSTEINE 1-ASSOCIATED PROTEIN 1-RELATED-RELATED"/>
    <property type="match status" value="1"/>
</dbReference>
<dbReference type="CDD" id="cd12383">
    <property type="entry name" value="RRM_RBM42"/>
    <property type="match status" value="1"/>
</dbReference>
<keyword evidence="1 2" id="KW-0694">RNA-binding</keyword>
<gene>
    <name evidence="5" type="ORF">BB560_001817</name>
</gene>
<evidence type="ECO:0000256" key="2">
    <source>
        <dbReference type="PROSITE-ProRule" id="PRU00176"/>
    </source>
</evidence>
<proteinExistence type="predicted"/>
<dbReference type="PROSITE" id="PS50102">
    <property type="entry name" value="RRM"/>
    <property type="match status" value="1"/>
</dbReference>
<dbReference type="InterPro" id="IPR034215">
    <property type="entry name" value="RBM42_RRM"/>
</dbReference>
<dbReference type="InterPro" id="IPR035979">
    <property type="entry name" value="RBD_domain_sf"/>
</dbReference>
<feature type="region of interest" description="Disordered" evidence="3">
    <location>
        <begin position="1"/>
        <end position="36"/>
    </location>
</feature>
<name>A0A2T9ZGG8_9FUNG</name>
<evidence type="ECO:0000259" key="4">
    <source>
        <dbReference type="PROSITE" id="PS50102"/>
    </source>
</evidence>
<dbReference type="InterPro" id="IPR012677">
    <property type="entry name" value="Nucleotide-bd_a/b_plait_sf"/>
</dbReference>
<dbReference type="InterPro" id="IPR000504">
    <property type="entry name" value="RRM_dom"/>
</dbReference>
<evidence type="ECO:0000256" key="3">
    <source>
        <dbReference type="SAM" id="MobiDB-lite"/>
    </source>
</evidence>
<organism evidence="5 6">
    <name type="scientific">Smittium megazygosporum</name>
    <dbReference type="NCBI Taxonomy" id="133381"/>
    <lineage>
        <taxon>Eukaryota</taxon>
        <taxon>Fungi</taxon>
        <taxon>Fungi incertae sedis</taxon>
        <taxon>Zoopagomycota</taxon>
        <taxon>Kickxellomycotina</taxon>
        <taxon>Harpellomycetes</taxon>
        <taxon>Harpellales</taxon>
        <taxon>Legeriomycetaceae</taxon>
        <taxon>Smittium</taxon>
    </lineage>
</organism>
<sequence>MSEWGNPQGYSGYGGNSYSANPSNQSSSTAQGSTQEQTFFPLPVTISKKERADWQWLQDTMGYTFAYNQATKEYFYVDSASGITYDYTPYYTSLGYKDGKPPRRLLAAANASNSAIGNTVFGADPSKGSTSASGKQQGSGSSKRKYVRSAGGEIWADSKLEEFNPNDFRMFVGDLGKEVSDDMLRKAFSAYPSVEKVRVVRDSKTGFAKGYGFVSFLDPKEYVQAFKEMNGKYIGNRPVKLHKSMWKERNMKLGKVVNDQELSKVYKKVKKHLN</sequence>
<dbReference type="STRING" id="133381.A0A2T9ZGG8"/>
<keyword evidence="6" id="KW-1185">Reference proteome</keyword>
<feature type="compositionally biased region" description="Low complexity" evidence="3">
    <location>
        <begin position="126"/>
        <end position="141"/>
    </location>
</feature>
<protein>
    <recommendedName>
        <fullName evidence="4">RRM domain-containing protein</fullName>
    </recommendedName>
</protein>
<comment type="caution">
    <text evidence="5">The sequence shown here is derived from an EMBL/GenBank/DDBJ whole genome shotgun (WGS) entry which is preliminary data.</text>
</comment>
<feature type="domain" description="RRM" evidence="4">
    <location>
        <begin position="168"/>
        <end position="246"/>
    </location>
</feature>
<feature type="compositionally biased region" description="Low complexity" evidence="3">
    <location>
        <begin position="1"/>
        <end position="28"/>
    </location>
</feature>
<evidence type="ECO:0000313" key="6">
    <source>
        <dbReference type="Proteomes" id="UP000245609"/>
    </source>
</evidence>
<reference evidence="5 6" key="1">
    <citation type="journal article" date="2018" name="MBio">
        <title>Comparative Genomics Reveals the Core Gene Toolbox for the Fungus-Insect Symbiosis.</title>
        <authorList>
            <person name="Wang Y."/>
            <person name="Stata M."/>
            <person name="Wang W."/>
            <person name="Stajich J.E."/>
            <person name="White M.M."/>
            <person name="Moncalvo J.M."/>
        </authorList>
    </citation>
    <scope>NUCLEOTIDE SEQUENCE [LARGE SCALE GENOMIC DNA]</scope>
    <source>
        <strain evidence="5 6">SC-DP-2</strain>
    </source>
</reference>
<dbReference type="Gene3D" id="3.30.70.330">
    <property type="match status" value="1"/>
</dbReference>
<dbReference type="SMART" id="SM00360">
    <property type="entry name" value="RRM"/>
    <property type="match status" value="1"/>
</dbReference>
<dbReference type="EMBL" id="MBFS01000201">
    <property type="protein sequence ID" value="PVV03693.1"/>
    <property type="molecule type" value="Genomic_DNA"/>
</dbReference>
<dbReference type="SUPFAM" id="SSF54928">
    <property type="entry name" value="RNA-binding domain, RBD"/>
    <property type="match status" value="1"/>
</dbReference>
<dbReference type="AlphaFoldDB" id="A0A2T9ZGG8"/>
<dbReference type="InterPro" id="IPR050825">
    <property type="entry name" value="RBM42_RBP45_47-like"/>
</dbReference>
<feature type="region of interest" description="Disordered" evidence="3">
    <location>
        <begin position="120"/>
        <end position="145"/>
    </location>
</feature>
<accession>A0A2T9ZGG8</accession>
<dbReference type="Proteomes" id="UP000245609">
    <property type="component" value="Unassembled WGS sequence"/>
</dbReference>
<evidence type="ECO:0000313" key="5">
    <source>
        <dbReference type="EMBL" id="PVV03693.1"/>
    </source>
</evidence>
<dbReference type="Pfam" id="PF00076">
    <property type="entry name" value="RRM_1"/>
    <property type="match status" value="1"/>
</dbReference>
<dbReference type="PANTHER" id="PTHR47640:SF11">
    <property type="entry name" value="RNA-BINDING PROTEIN 42"/>
    <property type="match status" value="1"/>
</dbReference>